<dbReference type="SUPFAM" id="SSF48239">
    <property type="entry name" value="Terpenoid cyclases/Protein prenyltransferases"/>
    <property type="match status" value="1"/>
</dbReference>
<evidence type="ECO:0000256" key="2">
    <source>
        <dbReference type="ARBA" id="ARBA00022842"/>
    </source>
</evidence>
<dbReference type="InterPro" id="IPR008949">
    <property type="entry name" value="Isoprenoid_synthase_dom_sf"/>
</dbReference>
<feature type="domain" description="Terpene synthase metal-binding" evidence="4">
    <location>
        <begin position="299"/>
        <end position="347"/>
    </location>
</feature>
<dbReference type="InterPro" id="IPR001906">
    <property type="entry name" value="Terpene_synth_N"/>
</dbReference>
<keyword evidence="6" id="KW-1185">Reference proteome</keyword>
<evidence type="ECO:0000259" key="4">
    <source>
        <dbReference type="Pfam" id="PF03936"/>
    </source>
</evidence>
<dbReference type="InterPro" id="IPR036965">
    <property type="entry name" value="Terpene_synth_N_sf"/>
</dbReference>
<dbReference type="Pfam" id="PF01397">
    <property type="entry name" value="Terpene_synth"/>
    <property type="match status" value="1"/>
</dbReference>
<dbReference type="EMBL" id="VEPZ02000091">
    <property type="protein sequence ID" value="KAE8733729.1"/>
    <property type="molecule type" value="Genomic_DNA"/>
</dbReference>
<proteinExistence type="predicted"/>
<dbReference type="GO" id="GO:0000287">
    <property type="term" value="F:magnesium ion binding"/>
    <property type="evidence" value="ECO:0007669"/>
    <property type="project" value="InterPro"/>
</dbReference>
<dbReference type="PANTHER" id="PTHR31225">
    <property type="entry name" value="OS04G0344100 PROTEIN-RELATED"/>
    <property type="match status" value="1"/>
</dbReference>
<reference evidence="5" key="1">
    <citation type="submission" date="2019-09" db="EMBL/GenBank/DDBJ databases">
        <title>Draft genome information of white flower Hibiscus syriacus.</title>
        <authorList>
            <person name="Kim Y.-M."/>
        </authorList>
    </citation>
    <scope>NUCLEOTIDE SEQUENCE [LARGE SCALE GENOMIC DNA]</scope>
    <source>
        <strain evidence="5">YM2019G1</strain>
    </source>
</reference>
<dbReference type="Proteomes" id="UP000436088">
    <property type="component" value="Unassembled WGS sequence"/>
</dbReference>
<dbReference type="Pfam" id="PF03936">
    <property type="entry name" value="Terpene_synth_C"/>
    <property type="match status" value="1"/>
</dbReference>
<dbReference type="GO" id="GO:0016114">
    <property type="term" value="P:terpenoid biosynthetic process"/>
    <property type="evidence" value="ECO:0007669"/>
    <property type="project" value="InterPro"/>
</dbReference>
<dbReference type="AlphaFoldDB" id="A0A6A3D385"/>
<dbReference type="Gene3D" id="1.10.600.10">
    <property type="entry name" value="Farnesyl Diphosphate Synthase"/>
    <property type="match status" value="1"/>
</dbReference>
<evidence type="ECO:0000256" key="1">
    <source>
        <dbReference type="ARBA" id="ARBA00022723"/>
    </source>
</evidence>
<dbReference type="InterPro" id="IPR005630">
    <property type="entry name" value="Terpene_synthase_metal-bd"/>
</dbReference>
<dbReference type="InterPro" id="IPR050148">
    <property type="entry name" value="Terpene_synthase-like"/>
</dbReference>
<gene>
    <name evidence="5" type="ORF">F3Y22_tig00001095pilonHSYRG00005</name>
</gene>
<dbReference type="Gene3D" id="1.50.10.130">
    <property type="entry name" value="Terpene synthase, N-terminal domain"/>
    <property type="match status" value="1"/>
</dbReference>
<dbReference type="SUPFAM" id="SSF48576">
    <property type="entry name" value="Terpenoid synthases"/>
    <property type="match status" value="1"/>
</dbReference>
<dbReference type="GO" id="GO:0010333">
    <property type="term" value="F:terpene synthase activity"/>
    <property type="evidence" value="ECO:0007669"/>
    <property type="project" value="InterPro"/>
</dbReference>
<dbReference type="InterPro" id="IPR008930">
    <property type="entry name" value="Terpenoid_cyclase/PrenylTrfase"/>
</dbReference>
<feature type="domain" description="Terpene synthase N-terminal" evidence="3">
    <location>
        <begin position="83"/>
        <end position="222"/>
    </location>
</feature>
<evidence type="ECO:0000313" key="5">
    <source>
        <dbReference type="EMBL" id="KAE8733729.1"/>
    </source>
</evidence>
<evidence type="ECO:0000259" key="3">
    <source>
        <dbReference type="Pfam" id="PF01397"/>
    </source>
</evidence>
<keyword evidence="2" id="KW-0460">Magnesium</keyword>
<sequence length="365" mass="41901">MEQLLAASPCTFSSTIVNDYSTNLVSPWTRLSRLRVLRRSTIASNLSSLQPKQRRSANYHPSIWEPSLIESLTTPFSYEIHGAKLEGLKKEARNLLKCVQYPCSTLKLIDSMQRLGASYHFGREIDEALSNVISSKPAIDDLCTTSLLFRILREHAYPISTEVEMGSLGRDTVALLSLYEASHLGMHGEDVMEEAKKFRAEHLKSSLGKLNCDLAMQVQQSLKVPLRWRMPRIEAMNFIHVYQEHDTNNSTLIELAKLDYNLVQAVYQQELKQLATWWTELRTYLTRFVCILSAIDHIWDTTSMKDLPEYMRTCYLALLDYVNDMEHEILKDDGSNNTHYIKEEASSKQILQQCSINMLKLSDIL</sequence>
<evidence type="ECO:0000313" key="6">
    <source>
        <dbReference type="Proteomes" id="UP000436088"/>
    </source>
</evidence>
<name>A0A6A3D385_HIBSY</name>
<protein>
    <submittedName>
        <fullName evidence="5">Uncharacterized protein</fullName>
    </submittedName>
</protein>
<keyword evidence="1" id="KW-0479">Metal-binding</keyword>
<dbReference type="PANTHER" id="PTHR31225:SF218">
    <property type="entry name" value="GERANIOL SYNTHASE, CHLOROPLASTIC-LIKE"/>
    <property type="match status" value="1"/>
</dbReference>
<organism evidence="5 6">
    <name type="scientific">Hibiscus syriacus</name>
    <name type="common">Rose of Sharon</name>
    <dbReference type="NCBI Taxonomy" id="106335"/>
    <lineage>
        <taxon>Eukaryota</taxon>
        <taxon>Viridiplantae</taxon>
        <taxon>Streptophyta</taxon>
        <taxon>Embryophyta</taxon>
        <taxon>Tracheophyta</taxon>
        <taxon>Spermatophyta</taxon>
        <taxon>Magnoliopsida</taxon>
        <taxon>eudicotyledons</taxon>
        <taxon>Gunneridae</taxon>
        <taxon>Pentapetalae</taxon>
        <taxon>rosids</taxon>
        <taxon>malvids</taxon>
        <taxon>Malvales</taxon>
        <taxon>Malvaceae</taxon>
        <taxon>Malvoideae</taxon>
        <taxon>Hibiscus</taxon>
    </lineage>
</organism>
<accession>A0A6A3D385</accession>
<comment type="caution">
    <text evidence="5">The sequence shown here is derived from an EMBL/GenBank/DDBJ whole genome shotgun (WGS) entry which is preliminary data.</text>
</comment>